<dbReference type="Proteomes" id="UP000289734">
    <property type="component" value="Unassembled WGS sequence"/>
</dbReference>
<proteinExistence type="predicted"/>
<keyword evidence="1" id="KW-0732">Signal</keyword>
<protein>
    <submittedName>
        <fullName evidence="2">DUF3575 domain-containing protein</fullName>
    </submittedName>
</protein>
<dbReference type="Pfam" id="PF12099">
    <property type="entry name" value="DUF3575"/>
    <property type="match status" value="1"/>
</dbReference>
<accession>A0A4Q1KXZ0</accession>
<evidence type="ECO:0000313" key="2">
    <source>
        <dbReference type="EMBL" id="RXR34745.1"/>
    </source>
</evidence>
<dbReference type="InterPro" id="IPR021958">
    <property type="entry name" value="DUF3575"/>
</dbReference>
<gene>
    <name evidence="2" type="ORF">EQG68_02215</name>
</gene>
<evidence type="ECO:0000256" key="1">
    <source>
        <dbReference type="SAM" id="SignalP"/>
    </source>
</evidence>
<keyword evidence="3" id="KW-1185">Reference proteome</keyword>
<feature type="signal peptide" evidence="1">
    <location>
        <begin position="1"/>
        <end position="19"/>
    </location>
</feature>
<evidence type="ECO:0000313" key="3">
    <source>
        <dbReference type="Proteomes" id="UP000289734"/>
    </source>
</evidence>
<dbReference type="AlphaFoldDB" id="A0A4Q1KXZ0"/>
<name>A0A4Q1KXZ0_9FLAO</name>
<feature type="chain" id="PRO_5041128173" evidence="1">
    <location>
        <begin position="20"/>
        <end position="172"/>
    </location>
</feature>
<dbReference type="RefSeq" id="WP_129463152.1">
    <property type="nucleotide sequence ID" value="NZ_JACSXZ010000001.1"/>
</dbReference>
<reference evidence="3" key="1">
    <citation type="submission" date="2019-01" db="EMBL/GenBank/DDBJ databases">
        <title>Cytophagaceae bacterium strain CAR-16.</title>
        <authorList>
            <person name="Chen W.-M."/>
        </authorList>
    </citation>
    <scope>NUCLEOTIDE SEQUENCE [LARGE SCALE GENOMIC DNA]</scope>
    <source>
        <strain evidence="3">ICH-30</strain>
    </source>
</reference>
<sequence length="172" mass="18970">MYKIILSFVLLLGFTSLNAQENIVKASVVFGNAGIQYERSLSQHFSLAAQAGYGFTFISTPAENNEFTTGLAYSFEGRYYFSSSKPKLTGWHLGPSVNFINTTDKNDNEYKTRIYGVTGGSQWIFDSNFTLEFVVSLGYRTVDSPDVYLGSSVTNKSPDIMPSAGVSFGYAF</sequence>
<dbReference type="OrthoDB" id="945117at2"/>
<comment type="caution">
    <text evidence="2">The sequence shown here is derived from an EMBL/GenBank/DDBJ whole genome shotgun (WGS) entry which is preliminary data.</text>
</comment>
<dbReference type="EMBL" id="SBKQ01000002">
    <property type="protein sequence ID" value="RXR34745.1"/>
    <property type="molecule type" value="Genomic_DNA"/>
</dbReference>
<organism evidence="2 3">
    <name type="scientific">Flavobacterium piscinae</name>
    <dbReference type="NCBI Taxonomy" id="2506424"/>
    <lineage>
        <taxon>Bacteria</taxon>
        <taxon>Pseudomonadati</taxon>
        <taxon>Bacteroidota</taxon>
        <taxon>Flavobacteriia</taxon>
        <taxon>Flavobacteriales</taxon>
        <taxon>Flavobacteriaceae</taxon>
        <taxon>Flavobacterium</taxon>
    </lineage>
</organism>